<reference evidence="1 2" key="1">
    <citation type="submission" date="2018-10" db="EMBL/GenBank/DDBJ databases">
        <title>Genomic Encyclopedia of Archaeal and Bacterial Type Strains, Phase II (KMG-II): from individual species to whole genera.</title>
        <authorList>
            <person name="Goeker M."/>
        </authorList>
    </citation>
    <scope>NUCLEOTIDE SEQUENCE [LARGE SCALE GENOMIC DNA]</scope>
    <source>
        <strain evidence="1 2">DSM 19624</strain>
    </source>
</reference>
<dbReference type="EMBL" id="RCCK01000011">
    <property type="protein sequence ID" value="RLJ77380.1"/>
    <property type="molecule type" value="Genomic_DNA"/>
</dbReference>
<protein>
    <submittedName>
        <fullName evidence="1">Uncharacterized protein</fullName>
    </submittedName>
</protein>
<proteinExistence type="predicted"/>
<evidence type="ECO:0000313" key="2">
    <source>
        <dbReference type="Proteomes" id="UP000273898"/>
    </source>
</evidence>
<sequence length="54" mass="6142">MLTLFAYVLQKLLDEEIKLIEKRYEADFMKYSGVDNCRGAANKLNIEANSKVGS</sequence>
<comment type="caution">
    <text evidence="1">The sequence shown here is derived from an EMBL/GenBank/DDBJ whole genome shotgun (WGS) entry which is preliminary data.</text>
</comment>
<accession>A0A497Y5D3</accession>
<dbReference type="AlphaFoldDB" id="A0A497Y5D3"/>
<gene>
    <name evidence="1" type="ORF">BCL90_2466</name>
</gene>
<dbReference type="RefSeq" id="WP_208529784.1">
    <property type="nucleotide sequence ID" value="NZ_RCCK01000011.1"/>
</dbReference>
<evidence type="ECO:0000313" key="1">
    <source>
        <dbReference type="EMBL" id="RLJ77380.1"/>
    </source>
</evidence>
<name>A0A497Y5D3_9SPHI</name>
<organism evidence="1 2">
    <name type="scientific">Pedobacter alluvionis</name>
    <dbReference type="NCBI Taxonomy" id="475253"/>
    <lineage>
        <taxon>Bacteria</taxon>
        <taxon>Pseudomonadati</taxon>
        <taxon>Bacteroidota</taxon>
        <taxon>Sphingobacteriia</taxon>
        <taxon>Sphingobacteriales</taxon>
        <taxon>Sphingobacteriaceae</taxon>
        <taxon>Pedobacter</taxon>
    </lineage>
</organism>
<dbReference type="Proteomes" id="UP000273898">
    <property type="component" value="Unassembled WGS sequence"/>
</dbReference>